<evidence type="ECO:0000313" key="1">
    <source>
        <dbReference type="EMBL" id="RFU70796.1"/>
    </source>
</evidence>
<keyword evidence="2" id="KW-1185">Reference proteome</keyword>
<organism evidence="1 2">
    <name type="scientific">Peribacillus saganii</name>
    <dbReference type="NCBI Taxonomy" id="2303992"/>
    <lineage>
        <taxon>Bacteria</taxon>
        <taxon>Bacillati</taxon>
        <taxon>Bacillota</taxon>
        <taxon>Bacilli</taxon>
        <taxon>Bacillales</taxon>
        <taxon>Bacillaceae</taxon>
        <taxon>Peribacillus</taxon>
    </lineage>
</organism>
<sequence length="121" mass="13684">MNIKELVRNIHKSVEDLDLVTARKYIEENLSLLNDNKSLLKGNARELLDILANRLEEGHEPLSRSEMATINAINSFASKFDVRSIKVTIKNKEQLLLRKDFADHLTADAKIILQGMGAITK</sequence>
<gene>
    <name evidence="1" type="ORF">D0469_04935</name>
</gene>
<accession>A0A372LRV4</accession>
<dbReference type="AlphaFoldDB" id="A0A372LRV4"/>
<protein>
    <submittedName>
        <fullName evidence="1">Uncharacterized protein</fullName>
    </submittedName>
</protein>
<name>A0A372LRV4_9BACI</name>
<evidence type="ECO:0000313" key="2">
    <source>
        <dbReference type="Proteomes" id="UP000264541"/>
    </source>
</evidence>
<dbReference type="EMBL" id="QVTE01000011">
    <property type="protein sequence ID" value="RFU70796.1"/>
    <property type="molecule type" value="Genomic_DNA"/>
</dbReference>
<proteinExistence type="predicted"/>
<comment type="caution">
    <text evidence="1">The sequence shown here is derived from an EMBL/GenBank/DDBJ whole genome shotgun (WGS) entry which is preliminary data.</text>
</comment>
<dbReference type="Proteomes" id="UP000264541">
    <property type="component" value="Unassembled WGS sequence"/>
</dbReference>
<reference evidence="1 2" key="1">
    <citation type="submission" date="2018-08" db="EMBL/GenBank/DDBJ databases">
        <title>Bacillus chawlae sp. nov., Bacillus glennii sp. nov., and Bacillus saganii sp. nov. Isolated from the Vehicle Assembly Building at Kennedy Space Center where the Viking Spacecraft were Assembled.</title>
        <authorList>
            <person name="Seuylemezian A."/>
            <person name="Vaishampayan P."/>
        </authorList>
    </citation>
    <scope>NUCLEOTIDE SEQUENCE [LARGE SCALE GENOMIC DNA]</scope>
    <source>
        <strain evidence="1 2">V47-23a</strain>
    </source>
</reference>
<dbReference type="RefSeq" id="WP_117325534.1">
    <property type="nucleotide sequence ID" value="NZ_QVTE01000011.1"/>
</dbReference>
<dbReference type="OrthoDB" id="2860966at2"/>